<dbReference type="AlphaFoldDB" id="A0A9N9EW69"/>
<comment type="caution">
    <text evidence="1">The sequence shown here is derived from an EMBL/GenBank/DDBJ whole genome shotgun (WGS) entry which is preliminary data.</text>
</comment>
<dbReference type="Gene3D" id="2.60.120.620">
    <property type="entry name" value="q2cbj1_9rhob like domain"/>
    <property type="match status" value="1"/>
</dbReference>
<protein>
    <submittedName>
        <fullName evidence="1">11042_t:CDS:1</fullName>
    </submittedName>
</protein>
<accession>A0A9N9EW69</accession>
<dbReference type="EMBL" id="CAJVPS010017243">
    <property type="protein sequence ID" value="CAG8692994.1"/>
    <property type="molecule type" value="Genomic_DNA"/>
</dbReference>
<sequence>YHNNRASFYEPNNYSNSRANAKAALLTNQKSPLAIEVQAGTIIFMSGFVKHCSIGNASSCFRRVYMPQYSARIVYDSRLSLDQNNTGVTESEKSNGKQLLALGVPCLN</sequence>
<keyword evidence="2" id="KW-1185">Reference proteome</keyword>
<name>A0A9N9EW69_9GLOM</name>
<dbReference type="SUPFAM" id="SSF51197">
    <property type="entry name" value="Clavaminate synthase-like"/>
    <property type="match status" value="1"/>
</dbReference>
<dbReference type="OrthoDB" id="445007at2759"/>
<feature type="non-terminal residue" evidence="1">
    <location>
        <position position="1"/>
    </location>
</feature>
<reference evidence="1" key="1">
    <citation type="submission" date="2021-06" db="EMBL/GenBank/DDBJ databases">
        <authorList>
            <person name="Kallberg Y."/>
            <person name="Tangrot J."/>
            <person name="Rosling A."/>
        </authorList>
    </citation>
    <scope>NUCLEOTIDE SEQUENCE</scope>
    <source>
        <strain evidence="1">FL130A</strain>
    </source>
</reference>
<evidence type="ECO:0000313" key="2">
    <source>
        <dbReference type="Proteomes" id="UP000789508"/>
    </source>
</evidence>
<proteinExistence type="predicted"/>
<organism evidence="1 2">
    <name type="scientific">Ambispora leptoticha</name>
    <dbReference type="NCBI Taxonomy" id="144679"/>
    <lineage>
        <taxon>Eukaryota</taxon>
        <taxon>Fungi</taxon>
        <taxon>Fungi incertae sedis</taxon>
        <taxon>Mucoromycota</taxon>
        <taxon>Glomeromycotina</taxon>
        <taxon>Glomeromycetes</taxon>
        <taxon>Archaeosporales</taxon>
        <taxon>Ambisporaceae</taxon>
        <taxon>Ambispora</taxon>
    </lineage>
</organism>
<gene>
    <name evidence="1" type="ORF">ALEPTO_LOCUS11276</name>
</gene>
<dbReference type="Proteomes" id="UP000789508">
    <property type="component" value="Unassembled WGS sequence"/>
</dbReference>
<evidence type="ECO:0000313" key="1">
    <source>
        <dbReference type="EMBL" id="CAG8692994.1"/>
    </source>
</evidence>